<feature type="region of interest" description="Disordered" evidence="1">
    <location>
        <begin position="1"/>
        <end position="21"/>
    </location>
</feature>
<organism evidence="2 3">
    <name type="scientific">Gambusia affinis</name>
    <name type="common">Western mosquitofish</name>
    <name type="synonym">Heterandria affinis</name>
    <dbReference type="NCBI Taxonomy" id="33528"/>
    <lineage>
        <taxon>Eukaryota</taxon>
        <taxon>Metazoa</taxon>
        <taxon>Chordata</taxon>
        <taxon>Craniata</taxon>
        <taxon>Vertebrata</taxon>
        <taxon>Euteleostomi</taxon>
        <taxon>Actinopterygii</taxon>
        <taxon>Neopterygii</taxon>
        <taxon>Teleostei</taxon>
        <taxon>Neoteleostei</taxon>
        <taxon>Acanthomorphata</taxon>
        <taxon>Ovalentaria</taxon>
        <taxon>Atherinomorphae</taxon>
        <taxon>Cyprinodontiformes</taxon>
        <taxon>Poeciliidae</taxon>
        <taxon>Poeciliinae</taxon>
        <taxon>Gambusia</taxon>
    </lineage>
</organism>
<comment type="caution">
    <text evidence="2">The sequence shown here is derived from an EMBL/GenBank/DDBJ whole genome shotgun (WGS) entry which is preliminary data.</text>
</comment>
<evidence type="ECO:0000256" key="1">
    <source>
        <dbReference type="SAM" id="MobiDB-lite"/>
    </source>
</evidence>
<protein>
    <submittedName>
        <fullName evidence="2">Uncharacterized protein</fullName>
    </submittedName>
</protein>
<keyword evidence="3" id="KW-1185">Reference proteome</keyword>
<dbReference type="AlphaFoldDB" id="A0A315W4X1"/>
<evidence type="ECO:0000313" key="2">
    <source>
        <dbReference type="EMBL" id="PWA31074.1"/>
    </source>
</evidence>
<proteinExistence type="predicted"/>
<accession>A0A315W4X1</accession>
<evidence type="ECO:0000313" key="3">
    <source>
        <dbReference type="Proteomes" id="UP000250572"/>
    </source>
</evidence>
<gene>
    <name evidence="2" type="ORF">CCH79_00010719</name>
</gene>
<reference evidence="2 3" key="1">
    <citation type="journal article" date="2018" name="G3 (Bethesda)">
        <title>A High-Quality Reference Genome for the Invasive Mosquitofish Gambusia affinis Using a Chicago Library.</title>
        <authorList>
            <person name="Hoffberg S.L."/>
            <person name="Troendle N.J."/>
            <person name="Glenn T.C."/>
            <person name="Mahmud O."/>
            <person name="Louha S."/>
            <person name="Chalopin D."/>
            <person name="Bennetzen J.L."/>
            <person name="Mauricio R."/>
        </authorList>
    </citation>
    <scope>NUCLEOTIDE SEQUENCE [LARGE SCALE GENOMIC DNA]</scope>
    <source>
        <strain evidence="2">NE01/NJP1002.9</strain>
        <tissue evidence="2">Muscle</tissue>
    </source>
</reference>
<dbReference type="InterPro" id="IPR022179">
    <property type="entry name" value="CFAP276"/>
</dbReference>
<dbReference type="Proteomes" id="UP000250572">
    <property type="component" value="Unassembled WGS sequence"/>
</dbReference>
<name>A0A315W4X1_GAMAF</name>
<dbReference type="Pfam" id="PF12494">
    <property type="entry name" value="DUF3695"/>
    <property type="match status" value="1"/>
</dbReference>
<dbReference type="EMBL" id="NHOQ01000318">
    <property type="protein sequence ID" value="PWA31074.1"/>
    <property type="molecule type" value="Genomic_DNA"/>
</dbReference>
<sequence>MSKLDPNPSFPNLGNEFSHRQAPKDSLDFKLTTIYNHHTDLFLSRYQMVCQRETVSFGERKREKLEKQLKLQHEQENGIRAVIYTANKSIIKNKAYLVDLIHHSEGAAVQLLQGHQIKHGGDAALSSALMVRRELVKLRAAVELHANANPVLVVFLLKESARQQTSEALGSGAFLVQHGIDLIQRVGQFAESLQ</sequence>